<dbReference type="EMBL" id="REGN01002896">
    <property type="protein sequence ID" value="RNA25591.1"/>
    <property type="molecule type" value="Genomic_DNA"/>
</dbReference>
<sequence length="67" mass="7792">MEFEDQIPIIVLHKKCLIRLNGEQSLDFYESFESANRASLIVMERKRVGPTAKDRPRIPEHVCVSLH</sequence>
<dbReference type="Proteomes" id="UP000276133">
    <property type="component" value="Unassembled WGS sequence"/>
</dbReference>
<proteinExistence type="predicted"/>
<accession>A0A3M7RPX6</accession>
<keyword evidence="2" id="KW-1185">Reference proteome</keyword>
<reference evidence="1 2" key="1">
    <citation type="journal article" date="2018" name="Sci. Rep.">
        <title>Genomic signatures of local adaptation to the degree of environmental predictability in rotifers.</title>
        <authorList>
            <person name="Franch-Gras L."/>
            <person name="Hahn C."/>
            <person name="Garcia-Roger E.M."/>
            <person name="Carmona M.J."/>
            <person name="Serra M."/>
            <person name="Gomez A."/>
        </authorList>
    </citation>
    <scope>NUCLEOTIDE SEQUENCE [LARGE SCALE GENOMIC DNA]</scope>
    <source>
        <strain evidence="1">HYR1</strain>
    </source>
</reference>
<name>A0A3M7RPX6_BRAPC</name>
<comment type="caution">
    <text evidence="1">The sequence shown here is derived from an EMBL/GenBank/DDBJ whole genome shotgun (WGS) entry which is preliminary data.</text>
</comment>
<organism evidence="1 2">
    <name type="scientific">Brachionus plicatilis</name>
    <name type="common">Marine rotifer</name>
    <name type="synonym">Brachionus muelleri</name>
    <dbReference type="NCBI Taxonomy" id="10195"/>
    <lineage>
        <taxon>Eukaryota</taxon>
        <taxon>Metazoa</taxon>
        <taxon>Spiralia</taxon>
        <taxon>Gnathifera</taxon>
        <taxon>Rotifera</taxon>
        <taxon>Eurotatoria</taxon>
        <taxon>Monogononta</taxon>
        <taxon>Pseudotrocha</taxon>
        <taxon>Ploima</taxon>
        <taxon>Brachionidae</taxon>
        <taxon>Brachionus</taxon>
    </lineage>
</organism>
<gene>
    <name evidence="1" type="ORF">BpHYR1_035633</name>
</gene>
<evidence type="ECO:0000313" key="2">
    <source>
        <dbReference type="Proteomes" id="UP000276133"/>
    </source>
</evidence>
<dbReference type="AlphaFoldDB" id="A0A3M7RPX6"/>
<evidence type="ECO:0000313" key="1">
    <source>
        <dbReference type="EMBL" id="RNA25591.1"/>
    </source>
</evidence>
<protein>
    <submittedName>
        <fullName evidence="1">Uncharacterized protein</fullName>
    </submittedName>
</protein>